<dbReference type="Proteomes" id="UP000515976">
    <property type="component" value="Chromosome"/>
</dbReference>
<evidence type="ECO:0000256" key="4">
    <source>
        <dbReference type="ARBA" id="ARBA00022692"/>
    </source>
</evidence>
<dbReference type="InterPro" id="IPR006312">
    <property type="entry name" value="TatA/E"/>
</dbReference>
<dbReference type="PANTHER" id="PTHR42982:SF8">
    <property type="entry name" value="SEC-INDEPENDENT PROTEIN TRANSLOCASE PROTEIN TATA"/>
    <property type="match status" value="1"/>
</dbReference>
<dbReference type="PANTHER" id="PTHR42982">
    <property type="entry name" value="SEC-INDEPENDENT PROTEIN TRANSLOCASE PROTEIN TATA"/>
    <property type="match status" value="1"/>
</dbReference>
<dbReference type="Gene3D" id="1.20.5.3310">
    <property type="match status" value="1"/>
</dbReference>
<feature type="region of interest" description="Disordered" evidence="10">
    <location>
        <begin position="46"/>
        <end position="103"/>
    </location>
</feature>
<comment type="similarity">
    <text evidence="9">Belongs to the TatA/E family.</text>
</comment>
<dbReference type="InterPro" id="IPR003369">
    <property type="entry name" value="TatA/B/E"/>
</dbReference>
<evidence type="ECO:0000313" key="12">
    <source>
        <dbReference type="Proteomes" id="UP000515976"/>
    </source>
</evidence>
<comment type="subunit">
    <text evidence="9">The Tat system comprises two distinct complexes: a TatABC complex, containing multiple copies of TatA, TatB and TatC subunits, and a separate TatA complex, containing only TatA subunits. Substrates initially bind to the TatABC complex, which probably triggers association of the separate TatA complex to form the active translocon.</text>
</comment>
<keyword evidence="4 9" id="KW-0812">Transmembrane</keyword>
<sequence>MGRGIFEGWHLVVLLVIIIALFGAKRLPDAARSLGRSMRVFRSEVDEMKKEHQADKSEASSETVRAEPLTRDRSVEDVVASDAEGNAVQERTPRTDNHSGPTA</sequence>
<dbReference type="NCBIfam" id="TIGR01411">
    <property type="entry name" value="tatAE"/>
    <property type="match status" value="1"/>
</dbReference>
<keyword evidence="12" id="KW-1185">Reference proteome</keyword>
<dbReference type="GO" id="GO:0008320">
    <property type="term" value="F:protein transmembrane transporter activity"/>
    <property type="evidence" value="ECO:0007669"/>
    <property type="project" value="UniProtKB-UniRule"/>
</dbReference>
<dbReference type="NCBIfam" id="NF001854">
    <property type="entry name" value="PRK00575.1"/>
    <property type="match status" value="1"/>
</dbReference>
<keyword evidence="7 9" id="KW-0811">Translocation</keyword>
<reference evidence="11 12" key="1">
    <citation type="submission" date="2020-08" db="EMBL/GenBank/DDBJ databases">
        <title>Genome sequence of Phycicoccus endophyticus JCM 31784T.</title>
        <authorList>
            <person name="Hyun D.-W."/>
            <person name="Bae J.-W."/>
        </authorList>
    </citation>
    <scope>NUCLEOTIDE SEQUENCE [LARGE SCALE GENOMIC DNA]</scope>
    <source>
        <strain evidence="11 12">JCM 31784</strain>
    </source>
</reference>
<dbReference type="KEGG" id="pei:H9L10_05940"/>
<evidence type="ECO:0000256" key="7">
    <source>
        <dbReference type="ARBA" id="ARBA00023010"/>
    </source>
</evidence>
<evidence type="ECO:0000256" key="5">
    <source>
        <dbReference type="ARBA" id="ARBA00022927"/>
    </source>
</evidence>
<keyword evidence="6 9" id="KW-1133">Transmembrane helix</keyword>
<protein>
    <recommendedName>
        <fullName evidence="9">Sec-independent protein translocase protein TatA</fullName>
    </recommendedName>
</protein>
<accession>A0A7G9R4J8</accession>
<dbReference type="Pfam" id="PF02416">
    <property type="entry name" value="TatA_B_E"/>
    <property type="match status" value="1"/>
</dbReference>
<proteinExistence type="inferred from homology"/>
<evidence type="ECO:0000256" key="6">
    <source>
        <dbReference type="ARBA" id="ARBA00022989"/>
    </source>
</evidence>
<gene>
    <name evidence="9 11" type="primary">tatA</name>
    <name evidence="11" type="ORF">H9L10_05940</name>
</gene>
<name>A0A7G9R4J8_9MICO</name>
<keyword evidence="8 9" id="KW-0472">Membrane</keyword>
<comment type="subcellular location">
    <subcellularLocation>
        <location evidence="1 9">Cell membrane</location>
        <topology evidence="1 9">Single-pass membrane protein</topology>
    </subcellularLocation>
</comment>
<dbReference type="HAMAP" id="MF_00236">
    <property type="entry name" value="TatA_E"/>
    <property type="match status" value="1"/>
</dbReference>
<evidence type="ECO:0000256" key="2">
    <source>
        <dbReference type="ARBA" id="ARBA00022448"/>
    </source>
</evidence>
<evidence type="ECO:0000256" key="10">
    <source>
        <dbReference type="SAM" id="MobiDB-lite"/>
    </source>
</evidence>
<keyword evidence="2 9" id="KW-0813">Transport</keyword>
<dbReference type="RefSeq" id="WP_166098395.1">
    <property type="nucleotide sequence ID" value="NZ_BMMY01000001.1"/>
</dbReference>
<organism evidence="11 12">
    <name type="scientific">Phycicoccus endophyticus</name>
    <dbReference type="NCBI Taxonomy" id="1690220"/>
    <lineage>
        <taxon>Bacteria</taxon>
        <taxon>Bacillati</taxon>
        <taxon>Actinomycetota</taxon>
        <taxon>Actinomycetes</taxon>
        <taxon>Micrococcales</taxon>
        <taxon>Intrasporangiaceae</taxon>
        <taxon>Phycicoccus</taxon>
    </lineage>
</organism>
<feature type="compositionally biased region" description="Basic and acidic residues" evidence="10">
    <location>
        <begin position="46"/>
        <end position="76"/>
    </location>
</feature>
<dbReference type="AlphaFoldDB" id="A0A7G9R4J8"/>
<evidence type="ECO:0000256" key="8">
    <source>
        <dbReference type="ARBA" id="ARBA00023136"/>
    </source>
</evidence>
<evidence type="ECO:0000256" key="9">
    <source>
        <dbReference type="HAMAP-Rule" id="MF_00236"/>
    </source>
</evidence>
<dbReference type="GO" id="GO:0033281">
    <property type="term" value="C:TAT protein transport complex"/>
    <property type="evidence" value="ECO:0007669"/>
    <property type="project" value="UniProtKB-UniRule"/>
</dbReference>
<keyword evidence="3 9" id="KW-1003">Cell membrane</keyword>
<comment type="function">
    <text evidence="9">Part of the twin-arginine translocation (Tat) system that transports large folded proteins containing a characteristic twin-arginine motif in their signal peptide across membranes. TatA could form the protein-conducting channel of the Tat system.</text>
</comment>
<dbReference type="GO" id="GO:0043953">
    <property type="term" value="P:protein transport by the Tat complex"/>
    <property type="evidence" value="ECO:0007669"/>
    <property type="project" value="UniProtKB-UniRule"/>
</dbReference>
<dbReference type="EMBL" id="CP060712">
    <property type="protein sequence ID" value="QNN50523.1"/>
    <property type="molecule type" value="Genomic_DNA"/>
</dbReference>
<evidence type="ECO:0000313" key="11">
    <source>
        <dbReference type="EMBL" id="QNN50523.1"/>
    </source>
</evidence>
<keyword evidence="5 9" id="KW-0653">Protein transport</keyword>
<feature type="transmembrane region" description="Helical" evidence="9">
    <location>
        <begin position="6"/>
        <end position="24"/>
    </location>
</feature>
<evidence type="ECO:0000256" key="1">
    <source>
        <dbReference type="ARBA" id="ARBA00004162"/>
    </source>
</evidence>
<evidence type="ECO:0000256" key="3">
    <source>
        <dbReference type="ARBA" id="ARBA00022475"/>
    </source>
</evidence>